<dbReference type="STRING" id="65499.SAMN04488000_107101"/>
<dbReference type="Gene3D" id="1.10.3470.10">
    <property type="entry name" value="ABC transporter involved in vitamin B12 uptake, BtuC"/>
    <property type="match status" value="1"/>
</dbReference>
<dbReference type="CDD" id="cd06550">
    <property type="entry name" value="TM_ABC_iron-siderophores_like"/>
    <property type="match status" value="1"/>
</dbReference>
<dbReference type="OrthoDB" id="9782305at2"/>
<feature type="transmembrane region" description="Helical" evidence="8">
    <location>
        <begin position="58"/>
        <end position="79"/>
    </location>
</feature>
<feature type="transmembrane region" description="Helical" evidence="8">
    <location>
        <begin position="278"/>
        <end position="299"/>
    </location>
</feature>
<dbReference type="PANTHER" id="PTHR30472">
    <property type="entry name" value="FERRIC ENTEROBACTIN TRANSPORT SYSTEM PERMEASE PROTEIN"/>
    <property type="match status" value="1"/>
</dbReference>
<keyword evidence="10" id="KW-1185">Reference proteome</keyword>
<comment type="subcellular location">
    <subcellularLocation>
        <location evidence="1">Cell membrane</location>
        <topology evidence="1">Multi-pass membrane protein</topology>
    </subcellularLocation>
</comment>
<proteinExistence type="inferred from homology"/>
<keyword evidence="5 8" id="KW-0812">Transmembrane</keyword>
<dbReference type="Pfam" id="PF01032">
    <property type="entry name" value="FecCD"/>
    <property type="match status" value="1"/>
</dbReference>
<dbReference type="FunFam" id="1.10.3470.10:FF:000001">
    <property type="entry name" value="Vitamin B12 ABC transporter permease BtuC"/>
    <property type="match status" value="1"/>
</dbReference>
<evidence type="ECO:0000256" key="1">
    <source>
        <dbReference type="ARBA" id="ARBA00004651"/>
    </source>
</evidence>
<evidence type="ECO:0000256" key="3">
    <source>
        <dbReference type="ARBA" id="ARBA00022448"/>
    </source>
</evidence>
<sequence length="334" mass="34288">MRTGLVLAVVVSVVVAVGIGPVTVPVADVAGVLVERLTGGIAHPGTDLIVWRLRLPRVLLGAVVGAGLAVAGAVVQSVVRNPVADPHLLGLSSGASVGAVLVLTSGTTLLGLVTVPLAAFAGATFAIVVVLAMAQQRGRVQPLRLVLVGVACAHLFSGVTSFLLASTNDTAAQQQIIFWMLGGLSGTQWNTLLVPVLVLAFAMLVLMTRSRRMNALVLGDDAAAGLGVDAARLRWQLLVLTTLLTGTLVAVSGGIGFVGLIIGHLARMLVGADHRRMLPVTAALGACFLVWADVLARIVIAPAELPVGVVTAFLGVPLFLLVMRRAGHRLETAS</sequence>
<feature type="transmembrane region" description="Helical" evidence="8">
    <location>
        <begin position="305"/>
        <end position="323"/>
    </location>
</feature>
<evidence type="ECO:0000256" key="8">
    <source>
        <dbReference type="SAM" id="Phobius"/>
    </source>
</evidence>
<name>A0A1H9MLH1_9PSEU</name>
<keyword evidence="4" id="KW-1003">Cell membrane</keyword>
<dbReference type="InterPro" id="IPR000522">
    <property type="entry name" value="ABC_transptr_permease_BtuC"/>
</dbReference>
<evidence type="ECO:0000256" key="7">
    <source>
        <dbReference type="ARBA" id="ARBA00023136"/>
    </source>
</evidence>
<evidence type="ECO:0000256" key="5">
    <source>
        <dbReference type="ARBA" id="ARBA00022692"/>
    </source>
</evidence>
<feature type="transmembrane region" description="Helical" evidence="8">
    <location>
        <begin position="109"/>
        <end position="133"/>
    </location>
</feature>
<dbReference type="GO" id="GO:0022857">
    <property type="term" value="F:transmembrane transporter activity"/>
    <property type="evidence" value="ECO:0007669"/>
    <property type="project" value="InterPro"/>
</dbReference>
<feature type="transmembrane region" description="Helical" evidence="8">
    <location>
        <begin position="86"/>
        <end position="103"/>
    </location>
</feature>
<dbReference type="RefSeq" id="WP_089917949.1">
    <property type="nucleotide sequence ID" value="NZ_FOFV01000007.1"/>
</dbReference>
<organism evidence="9 10">
    <name type="scientific">Lentzea albida</name>
    <dbReference type="NCBI Taxonomy" id="65499"/>
    <lineage>
        <taxon>Bacteria</taxon>
        <taxon>Bacillati</taxon>
        <taxon>Actinomycetota</taxon>
        <taxon>Actinomycetes</taxon>
        <taxon>Pseudonocardiales</taxon>
        <taxon>Pseudonocardiaceae</taxon>
        <taxon>Lentzea</taxon>
    </lineage>
</organism>
<gene>
    <name evidence="9" type="ORF">SAMN04488000_107101</name>
</gene>
<dbReference type="Proteomes" id="UP000199503">
    <property type="component" value="Unassembled WGS sequence"/>
</dbReference>
<dbReference type="GO" id="GO:0005886">
    <property type="term" value="C:plasma membrane"/>
    <property type="evidence" value="ECO:0007669"/>
    <property type="project" value="UniProtKB-SubCell"/>
</dbReference>
<keyword evidence="3" id="KW-0813">Transport</keyword>
<evidence type="ECO:0000313" key="10">
    <source>
        <dbReference type="Proteomes" id="UP000199503"/>
    </source>
</evidence>
<feature type="transmembrane region" description="Helical" evidence="8">
    <location>
        <begin position="145"/>
        <end position="164"/>
    </location>
</feature>
<dbReference type="AlphaFoldDB" id="A0A1H9MLH1"/>
<keyword evidence="6 8" id="KW-1133">Transmembrane helix</keyword>
<evidence type="ECO:0000313" key="9">
    <source>
        <dbReference type="EMBL" id="SER24542.1"/>
    </source>
</evidence>
<evidence type="ECO:0000256" key="4">
    <source>
        <dbReference type="ARBA" id="ARBA00022475"/>
    </source>
</evidence>
<dbReference type="PANTHER" id="PTHR30472:SF67">
    <property type="entry name" value="PERMEASE OF ABC TRANSPORTER-RELATED"/>
    <property type="match status" value="1"/>
</dbReference>
<evidence type="ECO:0000256" key="6">
    <source>
        <dbReference type="ARBA" id="ARBA00022989"/>
    </source>
</evidence>
<dbReference type="EMBL" id="FOFV01000007">
    <property type="protein sequence ID" value="SER24542.1"/>
    <property type="molecule type" value="Genomic_DNA"/>
</dbReference>
<reference evidence="10" key="1">
    <citation type="submission" date="2016-10" db="EMBL/GenBank/DDBJ databases">
        <authorList>
            <person name="Varghese N."/>
            <person name="Submissions S."/>
        </authorList>
    </citation>
    <scope>NUCLEOTIDE SEQUENCE [LARGE SCALE GENOMIC DNA]</scope>
    <source>
        <strain evidence="10">DSM 44437</strain>
    </source>
</reference>
<feature type="transmembrane region" description="Helical" evidence="8">
    <location>
        <begin position="237"/>
        <end position="266"/>
    </location>
</feature>
<comment type="similarity">
    <text evidence="2">Belongs to the binding-protein-dependent transport system permease family. FecCD subfamily.</text>
</comment>
<accession>A0A1H9MLH1</accession>
<evidence type="ECO:0000256" key="2">
    <source>
        <dbReference type="ARBA" id="ARBA00007935"/>
    </source>
</evidence>
<dbReference type="InterPro" id="IPR037294">
    <property type="entry name" value="ABC_BtuC-like"/>
</dbReference>
<feature type="transmembrane region" description="Helical" evidence="8">
    <location>
        <begin position="213"/>
        <end position="231"/>
    </location>
</feature>
<keyword evidence="7 8" id="KW-0472">Membrane</keyword>
<protein>
    <submittedName>
        <fullName evidence="9">Iron complex transport system permease protein</fullName>
    </submittedName>
</protein>
<dbReference type="SUPFAM" id="SSF81345">
    <property type="entry name" value="ABC transporter involved in vitamin B12 uptake, BtuC"/>
    <property type="match status" value="1"/>
</dbReference>
<feature type="transmembrane region" description="Helical" evidence="8">
    <location>
        <begin position="176"/>
        <end position="206"/>
    </location>
</feature>
<dbReference type="GO" id="GO:0033214">
    <property type="term" value="P:siderophore-iron import into cell"/>
    <property type="evidence" value="ECO:0007669"/>
    <property type="project" value="TreeGrafter"/>
</dbReference>